<dbReference type="PROSITE" id="PS00479">
    <property type="entry name" value="ZF_DAG_PE_1"/>
    <property type="match status" value="1"/>
</dbReference>
<accession>A0A9P6U2J5</accession>
<evidence type="ECO:0000259" key="8">
    <source>
        <dbReference type="PROSITE" id="PS50002"/>
    </source>
</evidence>
<sequence length="640" mass="71376">MQDQNQGSHPSFGADLKDQIPLINQLILNGISFTNEFRDFCKERATIERDYAHRIDTLVKKYQLKKEKKQAATQSALGGTPTSPLDWDHDAGTEGATAWRAWAAILNETESMARDRHVYSESLLATVVEPLKNMAAKKEEARKKHVQFAQKLMTERDKSSQERDKAKAKYDTSCEEVDSAKQKQERAYDERNQEKLKRSYYQDILDMNNNKNMQALEESRVEALKAIWESYIGLEKKLTQDANQKLDAMLQNVQSVDASADSAAFIRSQKSAWTTPADLPFESSQVFNDTGELVNDNDAQVFMSNKLMKLRRKLAQAMVDIKSREKDLEGLQNLKDAYTTNRNLGDPDEVHENILEISRSITVTQTMRALYEAEINAIVSTMGDGGVQQQPHDFKAASFTIPTTCDYCQSTIWGLAKQGFTCRDCGYNCHSKCEMKVPPNCSNVKGGAKAQRQSIIIPSSASIASSTMSTTTTTSLPPEYAPVATPISEINTHSGTPSPVTPSFKRDTGSTQSLDRAQAQVIYDYDAASPAEMSVRAGDILTILEGDDGSGWVRCSLDKRSGLVPATYIEIEQFYEAYSESAPEQKVRALYDYDAQSDLELTIREGDVIVLTSTNCSEGWWEGTLHGRTAQFPASYVESI</sequence>
<dbReference type="SUPFAM" id="SSF57889">
    <property type="entry name" value="Cysteine-rich domain"/>
    <property type="match status" value="1"/>
</dbReference>
<keyword evidence="12" id="KW-1185">Reference proteome</keyword>
<evidence type="ECO:0008006" key="13">
    <source>
        <dbReference type="Google" id="ProtNLM"/>
    </source>
</evidence>
<dbReference type="InterPro" id="IPR001452">
    <property type="entry name" value="SH3_domain"/>
</dbReference>
<organism evidence="11 12">
    <name type="scientific">Actinomortierella ambigua</name>
    <dbReference type="NCBI Taxonomy" id="1343610"/>
    <lineage>
        <taxon>Eukaryota</taxon>
        <taxon>Fungi</taxon>
        <taxon>Fungi incertae sedis</taxon>
        <taxon>Mucoromycota</taxon>
        <taxon>Mortierellomycotina</taxon>
        <taxon>Mortierellomycetes</taxon>
        <taxon>Mortierellales</taxon>
        <taxon>Mortierellaceae</taxon>
        <taxon>Actinomortierella</taxon>
    </lineage>
</organism>
<gene>
    <name evidence="11" type="ORF">DFQ27_005706</name>
</gene>
<evidence type="ECO:0000256" key="2">
    <source>
        <dbReference type="ARBA" id="ARBA00022723"/>
    </source>
</evidence>
<dbReference type="SUPFAM" id="SSF103657">
    <property type="entry name" value="BAR/IMD domain-like"/>
    <property type="match status" value="1"/>
</dbReference>
<dbReference type="InterPro" id="IPR031160">
    <property type="entry name" value="F_BAR_dom"/>
</dbReference>
<dbReference type="InterPro" id="IPR046349">
    <property type="entry name" value="C1-like_sf"/>
</dbReference>
<evidence type="ECO:0000256" key="6">
    <source>
        <dbReference type="PROSITE-ProRule" id="PRU01077"/>
    </source>
</evidence>
<dbReference type="InterPro" id="IPR036028">
    <property type="entry name" value="SH3-like_dom_sf"/>
</dbReference>
<evidence type="ECO:0000313" key="11">
    <source>
        <dbReference type="EMBL" id="KAG0256464.1"/>
    </source>
</evidence>
<dbReference type="GO" id="GO:0030036">
    <property type="term" value="P:actin cytoskeleton organization"/>
    <property type="evidence" value="ECO:0007669"/>
    <property type="project" value="UniProtKB-ARBA"/>
</dbReference>
<keyword evidence="4 6" id="KW-0175">Coiled coil</keyword>
<reference evidence="11" key="1">
    <citation type="journal article" date="2020" name="Fungal Divers.">
        <title>Resolving the Mortierellaceae phylogeny through synthesis of multi-gene phylogenetics and phylogenomics.</title>
        <authorList>
            <person name="Vandepol N."/>
            <person name="Liber J."/>
            <person name="Desiro A."/>
            <person name="Na H."/>
            <person name="Kennedy M."/>
            <person name="Barry K."/>
            <person name="Grigoriev I.V."/>
            <person name="Miller A.N."/>
            <person name="O'Donnell K."/>
            <person name="Stajich J.E."/>
            <person name="Bonito G."/>
        </authorList>
    </citation>
    <scope>NUCLEOTIDE SEQUENCE</scope>
    <source>
        <strain evidence="11">BC1065</strain>
    </source>
</reference>
<evidence type="ECO:0000256" key="4">
    <source>
        <dbReference type="ARBA" id="ARBA00023054"/>
    </source>
</evidence>
<dbReference type="Proteomes" id="UP000807716">
    <property type="component" value="Unassembled WGS sequence"/>
</dbReference>
<dbReference type="SMART" id="SM00109">
    <property type="entry name" value="C1"/>
    <property type="match status" value="1"/>
</dbReference>
<dbReference type="Gene3D" id="2.30.30.40">
    <property type="entry name" value="SH3 Domains"/>
    <property type="match status" value="2"/>
</dbReference>
<feature type="domain" description="SH3" evidence="8">
    <location>
        <begin position="514"/>
        <end position="574"/>
    </location>
</feature>
<dbReference type="PRINTS" id="PR00008">
    <property type="entry name" value="DAGPEDOMAIN"/>
</dbReference>
<protein>
    <recommendedName>
        <fullName evidence="13">Actin polymerization protein Bzz1</fullName>
    </recommendedName>
</protein>
<dbReference type="PANTHER" id="PTHR15735:SF21">
    <property type="entry name" value="PROTEIN NERVOUS WRECK"/>
    <property type="match status" value="1"/>
</dbReference>
<dbReference type="AlphaFoldDB" id="A0A9P6U2J5"/>
<dbReference type="Pfam" id="PF00130">
    <property type="entry name" value="C1_1"/>
    <property type="match status" value="1"/>
</dbReference>
<dbReference type="PRINTS" id="PR01887">
    <property type="entry name" value="SPECTRNALPHA"/>
</dbReference>
<keyword evidence="1 5" id="KW-0728">SH3 domain</keyword>
<dbReference type="InterPro" id="IPR027267">
    <property type="entry name" value="AH/BAR_dom_sf"/>
</dbReference>
<dbReference type="PROSITE" id="PS51741">
    <property type="entry name" value="F_BAR"/>
    <property type="match status" value="1"/>
</dbReference>
<dbReference type="PRINTS" id="PR00452">
    <property type="entry name" value="SH3DOMAIN"/>
</dbReference>
<dbReference type="InterPro" id="IPR057870">
    <property type="entry name" value="HR1_TOCA"/>
</dbReference>
<feature type="domain" description="Phorbol-ester/DAG-type" evidence="9">
    <location>
        <begin position="391"/>
        <end position="441"/>
    </location>
</feature>
<dbReference type="PANTHER" id="PTHR15735">
    <property type="entry name" value="FCH AND DOUBLE SH3 DOMAINS PROTEIN"/>
    <property type="match status" value="1"/>
</dbReference>
<dbReference type="PROSITE" id="PS50002">
    <property type="entry name" value="SH3"/>
    <property type="match status" value="2"/>
</dbReference>
<dbReference type="SMART" id="SM00326">
    <property type="entry name" value="SH3"/>
    <property type="match status" value="2"/>
</dbReference>
<dbReference type="Gene3D" id="1.20.1270.60">
    <property type="entry name" value="Arfaptin homology (AH) domain/BAR domain"/>
    <property type="match status" value="1"/>
</dbReference>
<dbReference type="CDD" id="cd20824">
    <property type="entry name" value="C1_SpBZZ1-like"/>
    <property type="match status" value="1"/>
</dbReference>
<feature type="region of interest" description="Disordered" evidence="7">
    <location>
        <begin position="488"/>
        <end position="511"/>
    </location>
</feature>
<dbReference type="GO" id="GO:0046872">
    <property type="term" value="F:metal ion binding"/>
    <property type="evidence" value="ECO:0007669"/>
    <property type="project" value="UniProtKB-KW"/>
</dbReference>
<dbReference type="SUPFAM" id="SSF50044">
    <property type="entry name" value="SH3-domain"/>
    <property type="match status" value="2"/>
</dbReference>
<dbReference type="PROSITE" id="PS50081">
    <property type="entry name" value="ZF_DAG_PE_2"/>
    <property type="match status" value="1"/>
</dbReference>
<dbReference type="GO" id="GO:0030864">
    <property type="term" value="C:cortical actin cytoskeleton"/>
    <property type="evidence" value="ECO:0007669"/>
    <property type="project" value="UniProtKB-ARBA"/>
</dbReference>
<feature type="compositionally biased region" description="Polar residues" evidence="7">
    <location>
        <begin position="488"/>
        <end position="498"/>
    </location>
</feature>
<dbReference type="GO" id="GO:0030833">
    <property type="term" value="P:regulation of actin filament polymerization"/>
    <property type="evidence" value="ECO:0007669"/>
    <property type="project" value="TreeGrafter"/>
</dbReference>
<dbReference type="SMART" id="SM00055">
    <property type="entry name" value="FCH"/>
    <property type="match status" value="1"/>
</dbReference>
<dbReference type="InterPro" id="IPR020454">
    <property type="entry name" value="DAG/PE-bd"/>
</dbReference>
<evidence type="ECO:0000256" key="5">
    <source>
        <dbReference type="PROSITE-ProRule" id="PRU00192"/>
    </source>
</evidence>
<evidence type="ECO:0000256" key="7">
    <source>
        <dbReference type="SAM" id="MobiDB-lite"/>
    </source>
</evidence>
<dbReference type="Gene3D" id="3.30.60.20">
    <property type="match status" value="1"/>
</dbReference>
<dbReference type="Pfam" id="PF00611">
    <property type="entry name" value="FCH"/>
    <property type="match status" value="1"/>
</dbReference>
<evidence type="ECO:0000313" key="12">
    <source>
        <dbReference type="Proteomes" id="UP000807716"/>
    </source>
</evidence>
<feature type="domain" description="SH3" evidence="8">
    <location>
        <begin position="582"/>
        <end position="640"/>
    </location>
</feature>
<proteinExistence type="predicted"/>
<evidence type="ECO:0000256" key="1">
    <source>
        <dbReference type="ARBA" id="ARBA00022443"/>
    </source>
</evidence>
<dbReference type="Gene3D" id="6.10.140.470">
    <property type="match status" value="1"/>
</dbReference>
<dbReference type="InterPro" id="IPR002219">
    <property type="entry name" value="PKC_DAG/PE"/>
</dbReference>
<feature type="region of interest" description="Disordered" evidence="7">
    <location>
        <begin position="153"/>
        <end position="173"/>
    </location>
</feature>
<dbReference type="EMBL" id="JAAAJB010000409">
    <property type="protein sequence ID" value="KAG0256464.1"/>
    <property type="molecule type" value="Genomic_DNA"/>
</dbReference>
<dbReference type="Pfam" id="PF25610">
    <property type="entry name" value="HR1_TOCA"/>
    <property type="match status" value="1"/>
</dbReference>
<comment type="caution">
    <text evidence="11">The sequence shown here is derived from an EMBL/GenBank/DDBJ whole genome shotgun (WGS) entry which is preliminary data.</text>
</comment>
<keyword evidence="2" id="KW-0479">Metal-binding</keyword>
<name>A0A9P6U2J5_9FUNG</name>
<dbReference type="Pfam" id="PF14604">
    <property type="entry name" value="SH3_9"/>
    <property type="match status" value="2"/>
</dbReference>
<feature type="domain" description="F-BAR" evidence="10">
    <location>
        <begin position="10"/>
        <end position="302"/>
    </location>
</feature>
<dbReference type="InterPro" id="IPR001060">
    <property type="entry name" value="FCH_dom"/>
</dbReference>
<keyword evidence="3" id="KW-0862">Zinc</keyword>
<dbReference type="OrthoDB" id="8783038at2759"/>
<evidence type="ECO:0000259" key="9">
    <source>
        <dbReference type="PROSITE" id="PS50081"/>
    </source>
</evidence>
<evidence type="ECO:0000259" key="10">
    <source>
        <dbReference type="PROSITE" id="PS51741"/>
    </source>
</evidence>
<evidence type="ECO:0000256" key="3">
    <source>
        <dbReference type="ARBA" id="ARBA00022833"/>
    </source>
</evidence>